<evidence type="ECO:0000313" key="4">
    <source>
        <dbReference type="Proteomes" id="UP001259347"/>
    </source>
</evidence>
<accession>A0ABU1S864</accession>
<keyword evidence="2" id="KW-0472">Membrane</keyword>
<reference evidence="3 4" key="1">
    <citation type="submission" date="2023-07" db="EMBL/GenBank/DDBJ databases">
        <title>Sorghum-associated microbial communities from plants grown in Nebraska, USA.</title>
        <authorList>
            <person name="Schachtman D."/>
        </authorList>
    </citation>
    <scope>NUCLEOTIDE SEQUENCE [LARGE SCALE GENOMIC DNA]</scope>
    <source>
        <strain evidence="3 4">2980</strain>
    </source>
</reference>
<dbReference type="InterPro" id="IPR036365">
    <property type="entry name" value="PGBD-like_sf"/>
</dbReference>
<sequence length="375" mass="39305">MGRVTRTPVAIGIGAVCAAIVIAALCAALLIMTGVQNFQTTQKSPEEAPPVLATVELGSVERLVSVGVHTSPSFSLEIPSSQFGAGVVTSAALGKNAVLNEGDMLVAIDEKPVMIIQGETPAYRSLSGGMEGSDVRQLQDYLRDRDYSIYDDDGVFGPSTALALSELYESRGEPLITSTGVQTLNWEEAGLPLSRYVFVASTPVVVGTQCGRLGQLADTLKCTLISQATTIAISDTSGQALTGLTVTIRTKEGAELSGTVGDSITPFVRNEDPESEEPKEETESWYSLLDLPEEGVAGLPDSAQVLVEATSPEGFRVPATAVRESDNGKSFLREKPSDRNSSAPDIPVRVDMCSGGYCAVSGDGLIAGMQVVLLG</sequence>
<protein>
    <recommendedName>
        <fullName evidence="5">Peptidoglycan binding-like domain-containing protein</fullName>
    </recommendedName>
</protein>
<dbReference type="RefSeq" id="WP_310016910.1">
    <property type="nucleotide sequence ID" value="NZ_JAVDUM010000001.1"/>
</dbReference>
<feature type="region of interest" description="Disordered" evidence="1">
    <location>
        <begin position="259"/>
        <end position="282"/>
    </location>
</feature>
<gene>
    <name evidence="3" type="ORF">J2Y69_000366</name>
</gene>
<dbReference type="Proteomes" id="UP001259347">
    <property type="component" value="Unassembled WGS sequence"/>
</dbReference>
<name>A0ABU1S864_9MICO</name>
<keyword evidence="2" id="KW-1133">Transmembrane helix</keyword>
<proteinExistence type="predicted"/>
<evidence type="ECO:0000313" key="3">
    <source>
        <dbReference type="EMBL" id="MDR6865784.1"/>
    </source>
</evidence>
<keyword evidence="2" id="KW-0812">Transmembrane</keyword>
<dbReference type="SUPFAM" id="SSF47090">
    <property type="entry name" value="PGBD-like"/>
    <property type="match status" value="1"/>
</dbReference>
<dbReference type="Gene3D" id="1.10.101.10">
    <property type="entry name" value="PGBD-like superfamily/PGBD"/>
    <property type="match status" value="1"/>
</dbReference>
<evidence type="ECO:0008006" key="5">
    <source>
        <dbReference type="Google" id="ProtNLM"/>
    </source>
</evidence>
<evidence type="ECO:0000256" key="2">
    <source>
        <dbReference type="SAM" id="Phobius"/>
    </source>
</evidence>
<evidence type="ECO:0000256" key="1">
    <source>
        <dbReference type="SAM" id="MobiDB-lite"/>
    </source>
</evidence>
<feature type="transmembrane region" description="Helical" evidence="2">
    <location>
        <begin position="9"/>
        <end position="32"/>
    </location>
</feature>
<organism evidence="3 4">
    <name type="scientific">Microbacterium resistens</name>
    <dbReference type="NCBI Taxonomy" id="156977"/>
    <lineage>
        <taxon>Bacteria</taxon>
        <taxon>Bacillati</taxon>
        <taxon>Actinomycetota</taxon>
        <taxon>Actinomycetes</taxon>
        <taxon>Micrococcales</taxon>
        <taxon>Microbacteriaceae</taxon>
        <taxon>Microbacterium</taxon>
    </lineage>
</organism>
<keyword evidence="4" id="KW-1185">Reference proteome</keyword>
<feature type="compositionally biased region" description="Basic and acidic residues" evidence="1">
    <location>
        <begin position="326"/>
        <end position="338"/>
    </location>
</feature>
<dbReference type="InterPro" id="IPR036366">
    <property type="entry name" value="PGBDSf"/>
</dbReference>
<comment type="caution">
    <text evidence="3">The sequence shown here is derived from an EMBL/GenBank/DDBJ whole genome shotgun (WGS) entry which is preliminary data.</text>
</comment>
<feature type="region of interest" description="Disordered" evidence="1">
    <location>
        <begin position="326"/>
        <end position="345"/>
    </location>
</feature>
<dbReference type="EMBL" id="JAVDUM010000001">
    <property type="protein sequence ID" value="MDR6865784.1"/>
    <property type="molecule type" value="Genomic_DNA"/>
</dbReference>